<dbReference type="CDD" id="cd10912">
    <property type="entry name" value="PIN_YacP-like"/>
    <property type="match status" value="1"/>
</dbReference>
<evidence type="ECO:0000256" key="2">
    <source>
        <dbReference type="ARBA" id="ARBA00022917"/>
    </source>
</evidence>
<evidence type="ECO:0000259" key="5">
    <source>
        <dbReference type="PROSITE" id="PS51722"/>
    </source>
</evidence>
<accession>A0A173SDN9</accession>
<dbReference type="SMART" id="SM00889">
    <property type="entry name" value="EFG_IV"/>
    <property type="match status" value="1"/>
</dbReference>
<dbReference type="Gene3D" id="3.30.70.240">
    <property type="match status" value="1"/>
</dbReference>
<dbReference type="InterPro" id="IPR035647">
    <property type="entry name" value="EFG_III/V"/>
</dbReference>
<dbReference type="EMBL" id="CYXZ01000006">
    <property type="protein sequence ID" value="CUM88116.1"/>
    <property type="molecule type" value="Genomic_DNA"/>
</dbReference>
<dbReference type="STRING" id="166486.ERS852572_00903"/>
<dbReference type="Gene3D" id="3.30.70.870">
    <property type="entry name" value="Elongation Factor G (Translational Gtpase), domain 3"/>
    <property type="match status" value="1"/>
</dbReference>
<dbReference type="GO" id="GO:0005525">
    <property type="term" value="F:GTP binding"/>
    <property type="evidence" value="ECO:0007669"/>
    <property type="project" value="UniProtKB-KW"/>
</dbReference>
<dbReference type="InterPro" id="IPR020568">
    <property type="entry name" value="Ribosomal_Su5_D2-typ_SF"/>
</dbReference>
<dbReference type="InterPro" id="IPR005225">
    <property type="entry name" value="Small_GTP-bd"/>
</dbReference>
<proteinExistence type="predicted"/>
<dbReference type="AlphaFoldDB" id="A0A173SDN9"/>
<dbReference type="InterPro" id="IPR010298">
    <property type="entry name" value="YacP-like"/>
</dbReference>
<dbReference type="InterPro" id="IPR027417">
    <property type="entry name" value="P-loop_NTPase"/>
</dbReference>
<dbReference type="InterPro" id="IPR031157">
    <property type="entry name" value="G_TR_CS"/>
</dbReference>
<dbReference type="SUPFAM" id="SSF50447">
    <property type="entry name" value="Translation proteins"/>
    <property type="match status" value="1"/>
</dbReference>
<feature type="domain" description="Tr-type G" evidence="5">
    <location>
        <begin position="3"/>
        <end position="234"/>
    </location>
</feature>
<dbReference type="InterPro" id="IPR014721">
    <property type="entry name" value="Ribsml_uS5_D2-typ_fold_subgr"/>
</dbReference>
<keyword evidence="3" id="KW-0342">GTP-binding</keyword>
<dbReference type="InterPro" id="IPR000795">
    <property type="entry name" value="T_Tr_GTP-bd_dom"/>
</dbReference>
<dbReference type="Gene3D" id="2.40.30.10">
    <property type="entry name" value="Translation factors"/>
    <property type="match status" value="1"/>
</dbReference>
<reference evidence="6 7" key="1">
    <citation type="submission" date="2015-09" db="EMBL/GenBank/DDBJ databases">
        <authorList>
            <consortium name="Pathogen Informatics"/>
        </authorList>
    </citation>
    <scope>NUCLEOTIDE SEQUENCE [LARGE SCALE GENOMIC DNA]</scope>
    <source>
        <strain evidence="6 7">2789STDY5834960</strain>
    </source>
</reference>
<dbReference type="Pfam" id="PF14492">
    <property type="entry name" value="EFG_III"/>
    <property type="match status" value="1"/>
</dbReference>
<dbReference type="CDD" id="cd03711">
    <property type="entry name" value="Tet_C"/>
    <property type="match status" value="1"/>
</dbReference>
<keyword evidence="1" id="KW-0547">Nucleotide-binding</keyword>
<dbReference type="Proteomes" id="UP000095350">
    <property type="component" value="Unassembled WGS sequence"/>
</dbReference>
<dbReference type="SUPFAM" id="SSF52540">
    <property type="entry name" value="P-loop containing nucleoside triphosphate hydrolases"/>
    <property type="match status" value="1"/>
</dbReference>
<dbReference type="PROSITE" id="PS51722">
    <property type="entry name" value="G_TR_2"/>
    <property type="match status" value="1"/>
</dbReference>
<keyword evidence="2" id="KW-0648">Protein biosynthesis</keyword>
<evidence type="ECO:0000313" key="7">
    <source>
        <dbReference type="Proteomes" id="UP000095350"/>
    </source>
</evidence>
<dbReference type="NCBIfam" id="TIGR00231">
    <property type="entry name" value="small_GTP"/>
    <property type="match status" value="1"/>
</dbReference>
<dbReference type="InterPro" id="IPR041095">
    <property type="entry name" value="EFG_II"/>
</dbReference>
<dbReference type="InterPro" id="IPR005517">
    <property type="entry name" value="Transl_elong_EFG/EF2_IV"/>
</dbReference>
<sequence length="902" mass="101994">MTQTHINIAMLAHVDAGKTTLSEALLYKSGSIRKAGRVDNKDAFLDTNEMERNRGITIFSKQAVFSYGGCEFTLLDTPGHVDFSAEMERTLQVLDYAVLIISGADGVQGHTRTLWRLLARYDIPTFIFVNKMDQLGTDHEKLSDQIKDTLSSACVDFSKNEDGTYRDMDFYENVAVCNEKVLEAYLEGGSIEEESVREMIQKRELFPCFFGSALKMEGIEELLFALSEYTKMPEYQEKFGATVFKITRDAQGSRLTHLKVTGGVLKARNLLSGHKQNKAEDIWEEKVNQIRIYSGEKYETKDEVEAGTICAVTGLSYTYPGEGLGSQEESELPILEPVLTYELILPDGVQPQAMMPKLAMLEEEEPELHIVWNEELQEIKIQIMGEVQIEILKALISDRFGVEVEFGTGKILYRETIADTVEGVGHFEPLRHYAEVHLLLEPGEIGSGLTFAADVSEDMFSRNWQRLVLTHLEEKEHVGVLTGSPVTDMKVTLVAGRAHIKHTEGGDFRQATYRAFRQGLKQAQSVLLEPWYDFRLEIPNECIGRAMNDIEGMSGKFDAPDRNGEMAVLTGIVPVASMRDYVKDVTAYTKGHGSLTCTLHGYLPCHNTEEVVEALGYDSERDLANPTGSVFCAHGAGFVVPWDQVMDYMHLESVLKPTKQADEWQPKQIYMQQQSREEEWIGTDEIDRILNQTYNANKREKSAPGRNVWKRSGGSSTNISPVTRTYTPPLSDKEYLLVDGYNVIFAWDELNELARDNVDGARGRLLDILCDYQGMRGCELIVVFDAYRVQGHKTEMYDYHNIHVVYTREAETADQYIEKFAHENGRKYRVTVATSDGLEQIIIRGAGCGLISARELEKEITRKRGEMLETYQAKREPEKKVHMAEHIPDEVAEAVRKADFHE</sequence>
<dbReference type="PRINTS" id="PR01037">
    <property type="entry name" value="TCRTETOQM"/>
</dbReference>
<keyword evidence="4" id="KW-0046">Antibiotic resistance</keyword>
<dbReference type="PANTHER" id="PTHR43261">
    <property type="entry name" value="TRANSLATION ELONGATION FACTOR G-RELATED"/>
    <property type="match status" value="1"/>
</dbReference>
<dbReference type="Gene3D" id="3.30.230.10">
    <property type="match status" value="1"/>
</dbReference>
<dbReference type="Pfam" id="PF05991">
    <property type="entry name" value="NYN_YacP"/>
    <property type="match status" value="1"/>
</dbReference>
<dbReference type="PaxDb" id="166486-ERS852572_00903"/>
<dbReference type="CDD" id="cd04168">
    <property type="entry name" value="TetM_like"/>
    <property type="match status" value="1"/>
</dbReference>
<evidence type="ECO:0000256" key="4">
    <source>
        <dbReference type="ARBA" id="ARBA00023251"/>
    </source>
</evidence>
<evidence type="ECO:0000256" key="3">
    <source>
        <dbReference type="ARBA" id="ARBA00023134"/>
    </source>
</evidence>
<dbReference type="Pfam" id="PF00009">
    <property type="entry name" value="GTP_EFTU"/>
    <property type="match status" value="1"/>
</dbReference>
<evidence type="ECO:0000313" key="6">
    <source>
        <dbReference type="EMBL" id="CUM88116.1"/>
    </source>
</evidence>
<dbReference type="Gene3D" id="3.40.50.300">
    <property type="entry name" value="P-loop containing nucleotide triphosphate hydrolases"/>
    <property type="match status" value="1"/>
</dbReference>
<dbReference type="RefSeq" id="WP_055193477.1">
    <property type="nucleotide sequence ID" value="NZ_CABIYH010000006.1"/>
</dbReference>
<dbReference type="SMART" id="SM00838">
    <property type="entry name" value="EFG_C"/>
    <property type="match status" value="1"/>
</dbReference>
<dbReference type="PRINTS" id="PR00315">
    <property type="entry name" value="ELONGATNFCT"/>
</dbReference>
<protein>
    <submittedName>
        <fullName evidence="6">Tetracycline resistance protein tetM from transposon Tn916</fullName>
    </submittedName>
</protein>
<evidence type="ECO:0000256" key="1">
    <source>
        <dbReference type="ARBA" id="ARBA00022741"/>
    </source>
</evidence>
<dbReference type="InterPro" id="IPR000640">
    <property type="entry name" value="EFG_V-like"/>
</dbReference>
<dbReference type="SUPFAM" id="SSF54211">
    <property type="entry name" value="Ribosomal protein S5 domain 2-like"/>
    <property type="match status" value="1"/>
</dbReference>
<dbReference type="GO" id="GO:0003924">
    <property type="term" value="F:GTPase activity"/>
    <property type="evidence" value="ECO:0007669"/>
    <property type="project" value="InterPro"/>
</dbReference>
<dbReference type="InterPro" id="IPR035650">
    <property type="entry name" value="Tet_C"/>
</dbReference>
<dbReference type="OrthoDB" id="9801472at2"/>
<dbReference type="GO" id="GO:0032790">
    <property type="term" value="P:ribosome disassembly"/>
    <property type="evidence" value="ECO:0007669"/>
    <property type="project" value="TreeGrafter"/>
</dbReference>
<dbReference type="SUPFAM" id="SSF54980">
    <property type="entry name" value="EF-G C-terminal domain-like"/>
    <property type="match status" value="2"/>
</dbReference>
<dbReference type="GO" id="GO:0046677">
    <property type="term" value="P:response to antibiotic"/>
    <property type="evidence" value="ECO:0007669"/>
    <property type="project" value="UniProtKB-KW"/>
</dbReference>
<organism evidence="6 7">
    <name type="scientific">Roseburia intestinalis</name>
    <dbReference type="NCBI Taxonomy" id="166486"/>
    <lineage>
        <taxon>Bacteria</taxon>
        <taxon>Bacillati</taxon>
        <taxon>Bacillota</taxon>
        <taxon>Clostridia</taxon>
        <taxon>Lachnospirales</taxon>
        <taxon>Lachnospiraceae</taxon>
        <taxon>Roseburia</taxon>
    </lineage>
</organism>
<dbReference type="Pfam" id="PF03764">
    <property type="entry name" value="EFG_IV"/>
    <property type="match status" value="1"/>
</dbReference>
<gene>
    <name evidence="6" type="primary">tetM</name>
    <name evidence="6" type="ORF">ERS852572_00903</name>
</gene>
<dbReference type="Pfam" id="PF00679">
    <property type="entry name" value="EFG_C"/>
    <property type="match status" value="1"/>
</dbReference>
<dbReference type="GO" id="GO:0006412">
    <property type="term" value="P:translation"/>
    <property type="evidence" value="ECO:0007669"/>
    <property type="project" value="UniProtKB-KW"/>
</dbReference>
<dbReference type="InterPro" id="IPR009000">
    <property type="entry name" value="Transl_B-barrel_sf"/>
</dbReference>
<name>A0A173SDN9_9FIRM</name>
<dbReference type="PANTHER" id="PTHR43261:SF1">
    <property type="entry name" value="RIBOSOME-RELEASING FACTOR 2, MITOCHONDRIAL"/>
    <property type="match status" value="1"/>
</dbReference>
<dbReference type="PROSITE" id="PS00301">
    <property type="entry name" value="G_TR_1"/>
    <property type="match status" value="1"/>
</dbReference>